<keyword evidence="6" id="KW-0812">Transmembrane</keyword>
<dbReference type="GO" id="GO:0050661">
    <property type="term" value="F:NADP binding"/>
    <property type="evidence" value="ECO:0007669"/>
    <property type="project" value="InterPro"/>
</dbReference>
<dbReference type="GO" id="GO:0050660">
    <property type="term" value="F:flavin adenine dinucleotide binding"/>
    <property type="evidence" value="ECO:0007669"/>
    <property type="project" value="InterPro"/>
</dbReference>
<evidence type="ECO:0000256" key="2">
    <source>
        <dbReference type="ARBA" id="ARBA00022630"/>
    </source>
</evidence>
<comment type="caution">
    <text evidence="7">The sequence shown here is derived from an EMBL/GenBank/DDBJ whole genome shotgun (WGS) entry which is preliminary data.</text>
</comment>
<evidence type="ECO:0000256" key="3">
    <source>
        <dbReference type="ARBA" id="ARBA00022827"/>
    </source>
</evidence>
<keyword evidence="2" id="KW-0285">Flavoprotein</keyword>
<keyword evidence="3" id="KW-0274">FAD</keyword>
<keyword evidence="6" id="KW-0472">Membrane</keyword>
<dbReference type="Proteomes" id="UP001230188">
    <property type="component" value="Unassembled WGS sequence"/>
</dbReference>
<evidence type="ECO:0000256" key="5">
    <source>
        <dbReference type="ARBA" id="ARBA00023002"/>
    </source>
</evidence>
<evidence type="ECO:0000256" key="4">
    <source>
        <dbReference type="ARBA" id="ARBA00022857"/>
    </source>
</evidence>
<keyword evidence="5" id="KW-0560">Oxidoreductase</keyword>
<feature type="transmembrane region" description="Helical" evidence="6">
    <location>
        <begin position="539"/>
        <end position="565"/>
    </location>
</feature>
<reference evidence="7" key="1">
    <citation type="submission" date="2023-01" db="EMBL/GenBank/DDBJ databases">
        <title>Metagenome sequencing of chrysophaentin producing Chrysophaeum taylorii.</title>
        <authorList>
            <person name="Davison J."/>
            <person name="Bewley C."/>
        </authorList>
    </citation>
    <scope>NUCLEOTIDE SEQUENCE</scope>
    <source>
        <strain evidence="7">NIES-1699</strain>
    </source>
</reference>
<dbReference type="EMBL" id="JAQMWT010000455">
    <property type="protein sequence ID" value="KAJ8601077.1"/>
    <property type="molecule type" value="Genomic_DNA"/>
</dbReference>
<dbReference type="InterPro" id="IPR000960">
    <property type="entry name" value="Flavin_mOase"/>
</dbReference>
<evidence type="ECO:0008006" key="9">
    <source>
        <dbReference type="Google" id="ProtNLM"/>
    </source>
</evidence>
<gene>
    <name evidence="7" type="ORF">CTAYLR_009726</name>
</gene>
<keyword evidence="8" id="KW-1185">Reference proteome</keyword>
<sequence>MVVCVIGAGSSGLIAARELKEAGVEFVVYEIQEGPGGLYLRDNYENSCHTSNYCYTSFACYPPPDLTQCDHFTLGGYVKYLEEFVDAFGLREFIEYGAEVSKVSRLDDGKWDVRLKDGSSKVFDAVVCASGTHTNHDDPKAHPWLDGFGGDVFHSSEFRRASDFEGKRVVICGGGESASDVSVQCAKVAAQTWIAMRPRTGHITPRGAHLPELDHDVEPRLEAHRNDPDRVPPEASLDLDLSVALYSTCPALFPVHNYKDVAAMATRDYYHGTKLNVYTKSFVTTQFGTKNCGMASAIGRYGCIPKPPVASCDGKTVRFEDGTSADAVDAIILCIGYKNDICFLEDAELKEKLINPRNCLKHVAHPDVPGFYLVGFVRPAFGNIPTLAEMQAGWVAQLITGKMPLPPRVEMMEKIEKDREFEETTFTSGKRLKALTNYYAFAMDMGDITGHPQYLKILLTDPILALKMLVGQFSGFFFKLDQDYPKYRKCIMDMPLAEAWHFDLAIFLTSFHLSFLPIKWFQIPRLQLAPATKLALGCVLFLNPFYLLFVVFPCAFVTLVLFVYLNTNSVRLASNFDGLRGLDRPSYFVAKTAYDDFHKKWARVQIIIMLALTIPFDIYVTALLKKHLVNKSHMSFLKFMEVEYNYKKVKATFVFYS</sequence>
<evidence type="ECO:0000256" key="1">
    <source>
        <dbReference type="ARBA" id="ARBA00009183"/>
    </source>
</evidence>
<dbReference type="InterPro" id="IPR050346">
    <property type="entry name" value="FMO-like"/>
</dbReference>
<keyword evidence="4" id="KW-0521">NADP</keyword>
<feature type="transmembrane region" description="Helical" evidence="6">
    <location>
        <begin position="499"/>
        <end position="518"/>
    </location>
</feature>
<comment type="similarity">
    <text evidence="1">Belongs to the FMO family.</text>
</comment>
<evidence type="ECO:0000313" key="7">
    <source>
        <dbReference type="EMBL" id="KAJ8601077.1"/>
    </source>
</evidence>
<organism evidence="7 8">
    <name type="scientific">Chrysophaeum taylorii</name>
    <dbReference type="NCBI Taxonomy" id="2483200"/>
    <lineage>
        <taxon>Eukaryota</taxon>
        <taxon>Sar</taxon>
        <taxon>Stramenopiles</taxon>
        <taxon>Ochrophyta</taxon>
        <taxon>Pelagophyceae</taxon>
        <taxon>Pelagomonadales</taxon>
        <taxon>Pelagomonadaceae</taxon>
        <taxon>Chrysophaeum</taxon>
    </lineage>
</organism>
<dbReference type="SUPFAM" id="SSF51905">
    <property type="entry name" value="FAD/NAD(P)-binding domain"/>
    <property type="match status" value="3"/>
</dbReference>
<evidence type="ECO:0000256" key="6">
    <source>
        <dbReference type="SAM" id="Phobius"/>
    </source>
</evidence>
<keyword evidence="6" id="KW-1133">Transmembrane helix</keyword>
<dbReference type="Pfam" id="PF00743">
    <property type="entry name" value="FMO-like"/>
    <property type="match status" value="2"/>
</dbReference>
<dbReference type="AlphaFoldDB" id="A0AAD7XGZ6"/>
<name>A0AAD7XGZ6_9STRA</name>
<feature type="transmembrane region" description="Helical" evidence="6">
    <location>
        <begin position="604"/>
        <end position="624"/>
    </location>
</feature>
<accession>A0AAD7XGZ6</accession>
<evidence type="ECO:0000313" key="8">
    <source>
        <dbReference type="Proteomes" id="UP001230188"/>
    </source>
</evidence>
<dbReference type="PANTHER" id="PTHR23023">
    <property type="entry name" value="DIMETHYLANILINE MONOOXYGENASE"/>
    <property type="match status" value="1"/>
</dbReference>
<protein>
    <recommendedName>
        <fullName evidence="9">Flavin-containing monooxygenase</fullName>
    </recommendedName>
</protein>
<dbReference type="InterPro" id="IPR020946">
    <property type="entry name" value="Flavin_mOase-like"/>
</dbReference>
<dbReference type="GO" id="GO:0004499">
    <property type="term" value="F:N,N-dimethylaniline monooxygenase activity"/>
    <property type="evidence" value="ECO:0007669"/>
    <property type="project" value="InterPro"/>
</dbReference>
<proteinExistence type="inferred from homology"/>
<dbReference type="InterPro" id="IPR036188">
    <property type="entry name" value="FAD/NAD-bd_sf"/>
</dbReference>
<dbReference type="PRINTS" id="PR00370">
    <property type="entry name" value="FMOXYGENASE"/>
</dbReference>
<dbReference type="Gene3D" id="3.50.50.60">
    <property type="entry name" value="FAD/NAD(P)-binding domain"/>
    <property type="match status" value="2"/>
</dbReference>